<reference evidence="2 3" key="1">
    <citation type="submission" date="2014-12" db="EMBL/GenBank/DDBJ databases">
        <title>Genome assembly of Enhygromyxa salina DSM 15201.</title>
        <authorList>
            <person name="Sharma G."/>
            <person name="Subramanian S."/>
        </authorList>
    </citation>
    <scope>NUCLEOTIDE SEQUENCE [LARGE SCALE GENOMIC DNA]</scope>
    <source>
        <strain evidence="2 3">DSM 15201</strain>
    </source>
</reference>
<dbReference type="Proteomes" id="UP000031599">
    <property type="component" value="Unassembled WGS sequence"/>
</dbReference>
<dbReference type="AlphaFoldDB" id="A0A0C2D5Z8"/>
<organism evidence="2 3">
    <name type="scientific">Enhygromyxa salina</name>
    <dbReference type="NCBI Taxonomy" id="215803"/>
    <lineage>
        <taxon>Bacteria</taxon>
        <taxon>Pseudomonadati</taxon>
        <taxon>Myxococcota</taxon>
        <taxon>Polyangia</taxon>
        <taxon>Nannocystales</taxon>
        <taxon>Nannocystaceae</taxon>
        <taxon>Enhygromyxa</taxon>
    </lineage>
</organism>
<dbReference type="EMBL" id="JMCC02000029">
    <property type="protein sequence ID" value="KIG17095.1"/>
    <property type="molecule type" value="Genomic_DNA"/>
</dbReference>
<dbReference type="Gene3D" id="3.40.50.1110">
    <property type="entry name" value="SGNH hydrolase"/>
    <property type="match status" value="1"/>
</dbReference>
<comment type="caution">
    <text evidence="2">The sequence shown here is derived from an EMBL/GenBank/DDBJ whole genome shotgun (WGS) entry which is preliminary data.</text>
</comment>
<gene>
    <name evidence="2" type="ORF">DB30_03692</name>
</gene>
<sequence length="314" mass="33365">MALFTLGTAALFGCTEPSGTPTPAVEPHPPAAQVADPTPSEDPAVLATGDPAAVGEEEAAADAVAVGDEVEAGEEAPEEPVALLEPRRVLIVGSSLAATGFGAVLEDMLDANPDIVAYRKAKSASGLSRPDFFDWDDQGKRQVEFRKPDLVIVFMGANDGQDIAPWKSESRVVWDTDGWPAAYRGRVDNFLASVTTPVEGEDGAQVLWLSLPRVTSPSLERKLKVIREIHEQGVGALGDAGLYLDTNQYLIDDQGALLKTIKVKGKQQELRSEDGVHFTMSGCEYLAAKIYPDVLVALGLPAEPSSEPSSEPSE</sequence>
<dbReference type="InterPro" id="IPR007407">
    <property type="entry name" value="DUF459"/>
</dbReference>
<protein>
    <submittedName>
        <fullName evidence="2">Putative periplasmic protein</fullName>
    </submittedName>
</protein>
<evidence type="ECO:0000313" key="3">
    <source>
        <dbReference type="Proteomes" id="UP000031599"/>
    </source>
</evidence>
<dbReference type="GO" id="GO:0016788">
    <property type="term" value="F:hydrolase activity, acting on ester bonds"/>
    <property type="evidence" value="ECO:0007669"/>
    <property type="project" value="UniProtKB-ARBA"/>
</dbReference>
<dbReference type="InterPro" id="IPR036514">
    <property type="entry name" value="SGNH_hydro_sf"/>
</dbReference>
<name>A0A0C2D5Z8_9BACT</name>
<evidence type="ECO:0000313" key="2">
    <source>
        <dbReference type="EMBL" id="KIG17095.1"/>
    </source>
</evidence>
<evidence type="ECO:0000256" key="1">
    <source>
        <dbReference type="SAM" id="MobiDB-lite"/>
    </source>
</evidence>
<dbReference type="Pfam" id="PF04311">
    <property type="entry name" value="DUF459"/>
    <property type="match status" value="1"/>
</dbReference>
<accession>A0A0C2D5Z8</accession>
<feature type="region of interest" description="Disordered" evidence="1">
    <location>
        <begin position="15"/>
        <end position="44"/>
    </location>
</feature>
<dbReference type="SUPFAM" id="SSF52266">
    <property type="entry name" value="SGNH hydrolase"/>
    <property type="match status" value="1"/>
</dbReference>
<proteinExistence type="predicted"/>